<keyword evidence="2" id="KW-1003">Cell membrane</keyword>
<dbReference type="RefSeq" id="WP_058089566.1">
    <property type="nucleotide sequence ID" value="NZ_LOCO01000002.1"/>
</dbReference>
<evidence type="ECO:0000256" key="2">
    <source>
        <dbReference type="ARBA" id="ARBA00022475"/>
    </source>
</evidence>
<feature type="domain" description="MotA/TolQ/ExbB proton channel" evidence="8">
    <location>
        <begin position="68"/>
        <end position="187"/>
    </location>
</feature>
<keyword evidence="5 7" id="KW-0472">Membrane</keyword>
<evidence type="ECO:0000256" key="1">
    <source>
        <dbReference type="ARBA" id="ARBA00004651"/>
    </source>
</evidence>
<protein>
    <submittedName>
        <fullName evidence="9">MotA/TolQ/ExbB proton channel family protein</fullName>
    </submittedName>
</protein>
<reference evidence="10" key="1">
    <citation type="submission" date="2015-12" db="EMBL/GenBank/DDBJ databases">
        <authorList>
            <person name="Lima A."/>
            <person name="Farahani Zayas N."/>
            <person name="Castro Da Silva M.A."/>
            <person name="Cabral A."/>
            <person name="Pessatti M.L."/>
        </authorList>
    </citation>
    <scope>NUCLEOTIDE SEQUENCE [LARGE SCALE GENOMIC DNA]</scope>
    <source>
        <strain evidence="10">LAMA 842</strain>
    </source>
</reference>
<dbReference type="GeneID" id="94723571"/>
<feature type="transmembrane region" description="Helical" evidence="7">
    <location>
        <begin position="154"/>
        <end position="176"/>
    </location>
</feature>
<dbReference type="Proteomes" id="UP000070282">
    <property type="component" value="Unassembled WGS sequence"/>
</dbReference>
<evidence type="ECO:0000256" key="7">
    <source>
        <dbReference type="SAM" id="Phobius"/>
    </source>
</evidence>
<comment type="caution">
    <text evidence="9">The sequence shown here is derived from an EMBL/GenBank/DDBJ whole genome shotgun (WGS) entry which is preliminary data.</text>
</comment>
<feature type="transmembrane region" description="Helical" evidence="7">
    <location>
        <begin position="6"/>
        <end position="27"/>
    </location>
</feature>
<gene>
    <name evidence="9" type="ORF">J122_556</name>
</gene>
<evidence type="ECO:0000259" key="8">
    <source>
        <dbReference type="Pfam" id="PF01618"/>
    </source>
</evidence>
<evidence type="ECO:0000256" key="4">
    <source>
        <dbReference type="ARBA" id="ARBA00022989"/>
    </source>
</evidence>
<dbReference type="GO" id="GO:0017038">
    <property type="term" value="P:protein import"/>
    <property type="evidence" value="ECO:0007669"/>
    <property type="project" value="TreeGrafter"/>
</dbReference>
<keyword evidence="10" id="KW-1185">Reference proteome</keyword>
<comment type="subcellular location">
    <subcellularLocation>
        <location evidence="1">Cell membrane</location>
        <topology evidence="1">Multi-pass membrane protein</topology>
    </subcellularLocation>
    <subcellularLocation>
        <location evidence="6">Membrane</location>
        <topology evidence="6">Multi-pass membrane protein</topology>
    </subcellularLocation>
</comment>
<keyword evidence="6" id="KW-0653">Protein transport</keyword>
<evidence type="ECO:0000256" key="6">
    <source>
        <dbReference type="RuleBase" id="RU004057"/>
    </source>
</evidence>
<dbReference type="AlphaFoldDB" id="A0A137SGW9"/>
<proteinExistence type="inferred from homology"/>
<dbReference type="Pfam" id="PF01618">
    <property type="entry name" value="MotA_ExbB"/>
    <property type="match status" value="1"/>
</dbReference>
<keyword evidence="3 7" id="KW-0812">Transmembrane</keyword>
<name>A0A137SGW9_9GAMM</name>
<dbReference type="PANTHER" id="PTHR30625:SF11">
    <property type="entry name" value="MOTA_TOLQ_EXBB PROTON CHANNEL DOMAIN-CONTAINING PROTEIN"/>
    <property type="match status" value="1"/>
</dbReference>
<evidence type="ECO:0000313" key="9">
    <source>
        <dbReference type="EMBL" id="KXO11685.1"/>
    </source>
</evidence>
<keyword evidence="4 7" id="KW-1133">Transmembrane helix</keyword>
<feature type="transmembrane region" description="Helical" evidence="7">
    <location>
        <begin position="110"/>
        <end position="134"/>
    </location>
</feature>
<sequence>MFELLKAGGILMVPIVACSILALAIVLERFWTLRASRVAPPQSINELWRWIKKKELNGRKLKALQGSSPLGRILAGGLINAKHGREIMKESIEHEASQVIHDLERFLNPLGTIATITPLLGLLGTVIGMIKVFAEIQLAGVGNAGNLAGGISEALITTAAGLSVAIPALICHRYFIRRVDELVVNMEQEAIKLVEVVHGDREIDVEGA</sequence>
<evidence type="ECO:0000313" key="10">
    <source>
        <dbReference type="Proteomes" id="UP000070282"/>
    </source>
</evidence>
<dbReference type="InterPro" id="IPR002898">
    <property type="entry name" value="MotA_ExbB_proton_chnl"/>
</dbReference>
<dbReference type="InterPro" id="IPR050790">
    <property type="entry name" value="ExbB/TolQ_transport"/>
</dbReference>
<dbReference type="PANTHER" id="PTHR30625">
    <property type="entry name" value="PROTEIN TOLQ"/>
    <property type="match status" value="1"/>
</dbReference>
<comment type="similarity">
    <text evidence="6">Belongs to the exbB/tolQ family.</text>
</comment>
<evidence type="ECO:0000256" key="3">
    <source>
        <dbReference type="ARBA" id="ARBA00022692"/>
    </source>
</evidence>
<keyword evidence="6" id="KW-0813">Transport</keyword>
<accession>A0A137SGW9</accession>
<evidence type="ECO:0000256" key="5">
    <source>
        <dbReference type="ARBA" id="ARBA00023136"/>
    </source>
</evidence>
<organism evidence="9 10">
    <name type="scientific">Marinobacter excellens LAMA 842</name>
    <dbReference type="NCBI Taxonomy" id="1306954"/>
    <lineage>
        <taxon>Bacteria</taxon>
        <taxon>Pseudomonadati</taxon>
        <taxon>Pseudomonadota</taxon>
        <taxon>Gammaproteobacteria</taxon>
        <taxon>Pseudomonadales</taxon>
        <taxon>Marinobacteraceae</taxon>
        <taxon>Marinobacter</taxon>
    </lineage>
</organism>
<dbReference type="PATRIC" id="fig|1306954.6.peg.1510"/>
<dbReference type="GO" id="GO:0005886">
    <property type="term" value="C:plasma membrane"/>
    <property type="evidence" value="ECO:0007669"/>
    <property type="project" value="UniProtKB-SubCell"/>
</dbReference>
<dbReference type="EMBL" id="LOCO01000002">
    <property type="protein sequence ID" value="KXO11685.1"/>
    <property type="molecule type" value="Genomic_DNA"/>
</dbReference>